<comment type="similarity">
    <text evidence="7">Belongs to the RnpA family.</text>
</comment>
<sequence length="107" mass="11975">MLAKANRVTTADEFRAAVRRGRRHATPEVVYYRLARDGQPLRFGFIVSRAVGGAVERNRLRRRMRAVGRELVDAGRAGEDVVVRALPGSAQLSWSELSGRMRAELAR</sequence>
<dbReference type="PANTHER" id="PTHR33992">
    <property type="entry name" value="RIBONUCLEASE P PROTEIN COMPONENT"/>
    <property type="match status" value="1"/>
</dbReference>
<keyword evidence="10" id="KW-1185">Reference proteome</keyword>
<keyword evidence="2 7" id="KW-0819">tRNA processing</keyword>
<evidence type="ECO:0000256" key="6">
    <source>
        <dbReference type="ARBA" id="ARBA00022884"/>
    </source>
</evidence>
<evidence type="ECO:0000256" key="7">
    <source>
        <dbReference type="HAMAP-Rule" id="MF_00227"/>
    </source>
</evidence>
<comment type="function">
    <text evidence="1 7">RNaseP catalyzes the removal of the 5'-leader sequence from pre-tRNA to produce the mature 5'-terminus. It can also cleave other RNA substrates such as 4.5S RNA. The protein component plays an auxiliary but essential role in vivo by binding to the 5'-leader sequence and broadening the substrate specificity of the ribozyme.</text>
</comment>
<evidence type="ECO:0000313" key="9">
    <source>
        <dbReference type="EMBL" id="GMA95167.1"/>
    </source>
</evidence>
<name>A0ABQ6K5C5_9MICO</name>
<keyword evidence="5 7" id="KW-0378">Hydrolase</keyword>
<dbReference type="InterPro" id="IPR020539">
    <property type="entry name" value="RNase_P_CS"/>
</dbReference>
<evidence type="ECO:0000256" key="8">
    <source>
        <dbReference type="NCBIfam" id="TIGR00188"/>
    </source>
</evidence>
<evidence type="ECO:0000313" key="10">
    <source>
        <dbReference type="Proteomes" id="UP001157034"/>
    </source>
</evidence>
<dbReference type="Gene3D" id="3.30.230.10">
    <property type="match status" value="1"/>
</dbReference>
<evidence type="ECO:0000256" key="5">
    <source>
        <dbReference type="ARBA" id="ARBA00022801"/>
    </source>
</evidence>
<evidence type="ECO:0000256" key="3">
    <source>
        <dbReference type="ARBA" id="ARBA00022722"/>
    </source>
</evidence>
<gene>
    <name evidence="7 9" type="primary">rnpA</name>
    <name evidence="9" type="ORF">GCM10025881_19910</name>
</gene>
<dbReference type="EC" id="3.1.26.5" evidence="7 8"/>
<dbReference type="InterPro" id="IPR000100">
    <property type="entry name" value="RNase_P"/>
</dbReference>
<dbReference type="NCBIfam" id="TIGR00188">
    <property type="entry name" value="rnpA"/>
    <property type="match status" value="1"/>
</dbReference>
<keyword evidence="3 7" id="KW-0540">Nuclease</keyword>
<evidence type="ECO:0000256" key="2">
    <source>
        <dbReference type="ARBA" id="ARBA00022694"/>
    </source>
</evidence>
<dbReference type="EMBL" id="BSVB01000001">
    <property type="protein sequence ID" value="GMA95167.1"/>
    <property type="molecule type" value="Genomic_DNA"/>
</dbReference>
<keyword evidence="4 7" id="KW-0255">Endonuclease</keyword>
<evidence type="ECO:0000256" key="1">
    <source>
        <dbReference type="ARBA" id="ARBA00002663"/>
    </source>
</evidence>
<dbReference type="InterPro" id="IPR020568">
    <property type="entry name" value="Ribosomal_Su5_D2-typ_SF"/>
</dbReference>
<organism evidence="9 10">
    <name type="scientific">Pseudolysinimonas kribbensis</name>
    <dbReference type="NCBI Taxonomy" id="433641"/>
    <lineage>
        <taxon>Bacteria</taxon>
        <taxon>Bacillati</taxon>
        <taxon>Actinomycetota</taxon>
        <taxon>Actinomycetes</taxon>
        <taxon>Micrococcales</taxon>
        <taxon>Microbacteriaceae</taxon>
        <taxon>Pseudolysinimonas</taxon>
    </lineage>
</organism>
<comment type="catalytic activity">
    <reaction evidence="7">
        <text>Endonucleolytic cleavage of RNA, removing 5'-extranucleotides from tRNA precursor.</text>
        <dbReference type="EC" id="3.1.26.5"/>
    </reaction>
</comment>
<comment type="caution">
    <text evidence="9">The sequence shown here is derived from an EMBL/GenBank/DDBJ whole genome shotgun (WGS) entry which is preliminary data.</text>
</comment>
<dbReference type="HAMAP" id="MF_00227">
    <property type="entry name" value="RNase_P"/>
    <property type="match status" value="1"/>
</dbReference>
<dbReference type="PROSITE" id="PS00648">
    <property type="entry name" value="RIBONUCLEASE_P"/>
    <property type="match status" value="1"/>
</dbReference>
<proteinExistence type="inferred from homology"/>
<dbReference type="Pfam" id="PF00825">
    <property type="entry name" value="Ribonuclease_P"/>
    <property type="match status" value="1"/>
</dbReference>
<reference evidence="10" key="1">
    <citation type="journal article" date="2019" name="Int. J. Syst. Evol. Microbiol.">
        <title>The Global Catalogue of Microorganisms (GCM) 10K type strain sequencing project: providing services to taxonomists for standard genome sequencing and annotation.</title>
        <authorList>
            <consortium name="The Broad Institute Genomics Platform"/>
            <consortium name="The Broad Institute Genome Sequencing Center for Infectious Disease"/>
            <person name="Wu L."/>
            <person name="Ma J."/>
        </authorList>
    </citation>
    <scope>NUCLEOTIDE SEQUENCE [LARGE SCALE GENOMIC DNA]</scope>
    <source>
        <strain evidence="10">NBRC 108894</strain>
    </source>
</reference>
<dbReference type="InterPro" id="IPR014721">
    <property type="entry name" value="Ribsml_uS5_D2-typ_fold_subgr"/>
</dbReference>
<dbReference type="SUPFAM" id="SSF54211">
    <property type="entry name" value="Ribosomal protein S5 domain 2-like"/>
    <property type="match status" value="1"/>
</dbReference>
<protein>
    <recommendedName>
        <fullName evidence="7 8">Ribonuclease P protein component</fullName>
        <shortName evidence="7">RNase P protein</shortName>
        <shortName evidence="7">RNaseP protein</shortName>
        <ecNumber evidence="7 8">3.1.26.5</ecNumber>
    </recommendedName>
    <alternativeName>
        <fullName evidence="7">Protein C5</fullName>
    </alternativeName>
</protein>
<dbReference type="PANTHER" id="PTHR33992:SF1">
    <property type="entry name" value="RIBONUCLEASE P PROTEIN COMPONENT"/>
    <property type="match status" value="1"/>
</dbReference>
<dbReference type="Proteomes" id="UP001157034">
    <property type="component" value="Unassembled WGS sequence"/>
</dbReference>
<accession>A0ABQ6K5C5</accession>
<keyword evidence="6 7" id="KW-0694">RNA-binding</keyword>
<evidence type="ECO:0000256" key="4">
    <source>
        <dbReference type="ARBA" id="ARBA00022759"/>
    </source>
</evidence>
<comment type="subunit">
    <text evidence="7">Consists of a catalytic RNA component (M1 or rnpB) and a protein subunit.</text>
</comment>